<organism evidence="1">
    <name type="scientific">hydrothermal vent metagenome</name>
    <dbReference type="NCBI Taxonomy" id="652676"/>
    <lineage>
        <taxon>unclassified sequences</taxon>
        <taxon>metagenomes</taxon>
        <taxon>ecological metagenomes</taxon>
    </lineage>
</organism>
<evidence type="ECO:0000313" key="1">
    <source>
        <dbReference type="EMBL" id="VAW12443.1"/>
    </source>
</evidence>
<protein>
    <submittedName>
        <fullName evidence="1">Uncharacterized protein</fullName>
    </submittedName>
</protein>
<dbReference type="AlphaFoldDB" id="A0A3B0T8N2"/>
<reference evidence="1" key="1">
    <citation type="submission" date="2018-06" db="EMBL/GenBank/DDBJ databases">
        <authorList>
            <person name="Zhirakovskaya E."/>
        </authorList>
    </citation>
    <scope>NUCLEOTIDE SEQUENCE</scope>
</reference>
<name>A0A3B0T8N2_9ZZZZ</name>
<proteinExistence type="predicted"/>
<accession>A0A3B0T8N2</accession>
<gene>
    <name evidence="1" type="ORF">MNBD_BACTEROID01-240</name>
</gene>
<dbReference type="EMBL" id="UOEP01000002">
    <property type="protein sequence ID" value="VAW12443.1"/>
    <property type="molecule type" value="Genomic_DNA"/>
</dbReference>
<sequence length="48" mass="5885">MNKGLYEAFILYSAITELFRLNSLIKLFMLIGWEKWAKYYFEVLVRDF</sequence>